<evidence type="ECO:0000256" key="1">
    <source>
        <dbReference type="PROSITE-ProRule" id="PRU00169"/>
    </source>
</evidence>
<dbReference type="Pfam" id="PF00072">
    <property type="entry name" value="Response_reg"/>
    <property type="match status" value="1"/>
</dbReference>
<dbReference type="EMBL" id="CP065713">
    <property type="protein sequence ID" value="QPT09728.1"/>
    <property type="molecule type" value="Genomic_DNA"/>
</dbReference>
<keyword evidence="1" id="KW-0597">Phosphoprotein</keyword>
<organism evidence="3 5">
    <name type="scientific">Sphingomonas paucimobilis</name>
    <name type="common">Pseudomonas paucimobilis</name>
    <dbReference type="NCBI Taxonomy" id="13689"/>
    <lineage>
        <taxon>Bacteria</taxon>
        <taxon>Pseudomonadati</taxon>
        <taxon>Pseudomonadota</taxon>
        <taxon>Alphaproteobacteria</taxon>
        <taxon>Sphingomonadales</taxon>
        <taxon>Sphingomonadaceae</taxon>
        <taxon>Sphingomonas</taxon>
    </lineage>
</organism>
<dbReference type="PROSITE" id="PS50110">
    <property type="entry name" value="RESPONSE_REGULATORY"/>
    <property type="match status" value="1"/>
</dbReference>
<dbReference type="Gene3D" id="3.40.50.2300">
    <property type="match status" value="1"/>
</dbReference>
<protein>
    <submittedName>
        <fullName evidence="3">Response regulator</fullName>
    </submittedName>
</protein>
<evidence type="ECO:0000313" key="5">
    <source>
        <dbReference type="Proteomes" id="UP000550136"/>
    </source>
</evidence>
<dbReference type="SMART" id="SM00448">
    <property type="entry name" value="REC"/>
    <property type="match status" value="1"/>
</dbReference>
<accession>A0A411LLC4</accession>
<dbReference type="SUPFAM" id="SSF52172">
    <property type="entry name" value="CheY-like"/>
    <property type="match status" value="1"/>
</dbReference>
<feature type="modified residue" description="4-aspartylphosphate" evidence="1">
    <location>
        <position position="61"/>
    </location>
</feature>
<evidence type="ECO:0000259" key="2">
    <source>
        <dbReference type="PROSITE" id="PS50110"/>
    </source>
</evidence>
<dbReference type="InterPro" id="IPR001789">
    <property type="entry name" value="Sig_transdc_resp-reg_receiver"/>
</dbReference>
<feature type="domain" description="Response regulatory" evidence="2">
    <location>
        <begin position="11"/>
        <end position="121"/>
    </location>
</feature>
<proteinExistence type="predicted"/>
<name>A0A411LLC4_SPHPI</name>
<dbReference type="OrthoDB" id="582170at2"/>
<dbReference type="InterPro" id="IPR011006">
    <property type="entry name" value="CheY-like_superfamily"/>
</dbReference>
<evidence type="ECO:0000313" key="4">
    <source>
        <dbReference type="EMBL" id="QPT09728.1"/>
    </source>
</evidence>
<dbReference type="AlphaFoldDB" id="A0A411LLC4"/>
<dbReference type="GO" id="GO:0000160">
    <property type="term" value="P:phosphorelay signal transduction system"/>
    <property type="evidence" value="ECO:0007669"/>
    <property type="project" value="InterPro"/>
</dbReference>
<dbReference type="Proteomes" id="UP000594836">
    <property type="component" value="Chromosome"/>
</dbReference>
<dbReference type="RefSeq" id="WP_007404765.1">
    <property type="nucleotide sequence ID" value="NZ_AP023323.1"/>
</dbReference>
<dbReference type="Proteomes" id="UP000550136">
    <property type="component" value="Unassembled WGS sequence"/>
</dbReference>
<evidence type="ECO:0000313" key="3">
    <source>
        <dbReference type="EMBL" id="NNG56322.1"/>
    </source>
</evidence>
<dbReference type="EMBL" id="JABEOU010000008">
    <property type="protein sequence ID" value="NNG56322.1"/>
    <property type="molecule type" value="Genomic_DNA"/>
</dbReference>
<sequence>MSHDSPLAAKRILVVEDEYFIARDLERALRAADAIVVGPVATLEQGLDLAETQELDAAVLDVNLSGTRAFAIADRLSARSVPWTFLTGYDEWALPAPYRSASIVAKPFHADRVIRAIGALMPDEGRA</sequence>
<reference evidence="3 5" key="1">
    <citation type="submission" date="2020-05" db="EMBL/GenBank/DDBJ databases">
        <title>Draft Genome Sequences of Sphingomonas sp. Isolated from the International Space Station.</title>
        <authorList>
            <person name="Bijlani S."/>
            <person name="Singh N.K."/>
            <person name="Mason C.E."/>
            <person name="Wang C.C."/>
            <person name="Venkateswaran K."/>
        </authorList>
    </citation>
    <scope>NUCLEOTIDE SEQUENCE [LARGE SCALE GENOMIC DNA]</scope>
    <source>
        <strain evidence="3 5">FKI-L5-BR-P1</strain>
    </source>
</reference>
<evidence type="ECO:0000313" key="6">
    <source>
        <dbReference type="Proteomes" id="UP000594836"/>
    </source>
</evidence>
<gene>
    <name evidence="3" type="ORF">HKX06_02830</name>
    <name evidence="4" type="ORF">I6G38_05590</name>
</gene>
<reference evidence="4 6" key="2">
    <citation type="submission" date="2020-12" db="EMBL/GenBank/DDBJ databases">
        <title>FDA dAtabase for Regulatory Grade micrObial Sequences (FDA-ARGOS): Supporting development and validation of Infectious Disease Dx tests.</title>
        <authorList>
            <person name="Sproer C."/>
            <person name="Gronow S."/>
            <person name="Severitt S."/>
            <person name="Schroder I."/>
            <person name="Tallon L."/>
            <person name="Sadzewicz L."/>
            <person name="Zhao X."/>
            <person name="Boylan J."/>
            <person name="Ott S."/>
            <person name="Bowen H."/>
            <person name="Vavikolanu K."/>
            <person name="Mehta A."/>
            <person name="Aluvathingal J."/>
            <person name="Nadendla S."/>
            <person name="Lowell S."/>
            <person name="Myers T."/>
            <person name="Yan Y."/>
            <person name="Sichtig H."/>
        </authorList>
    </citation>
    <scope>NUCLEOTIDE SEQUENCE [LARGE SCALE GENOMIC DNA]</scope>
    <source>
        <strain evidence="4 6">FDAARGOS_881</strain>
    </source>
</reference>